<dbReference type="InterPro" id="IPR036230">
    <property type="entry name" value="LeuA_allosteric_dom_sf"/>
</dbReference>
<keyword evidence="10" id="KW-0963">Cytoplasm</keyword>
<protein>
    <recommendedName>
        <fullName evidence="4 10">2-isopropylmalate synthase</fullName>
        <ecNumber evidence="4 10">2.3.3.13</ecNumber>
    </recommendedName>
    <alternativeName>
        <fullName evidence="10">Alpha-IPM synthase</fullName>
    </alternativeName>
    <alternativeName>
        <fullName evidence="10">Alpha-isopropylmalate synthase</fullName>
    </alternativeName>
</protein>
<organism evidence="13 14">
    <name type="scientific">Streptantibioticus rubrisoli</name>
    <dbReference type="NCBI Taxonomy" id="1387313"/>
    <lineage>
        <taxon>Bacteria</taxon>
        <taxon>Bacillati</taxon>
        <taxon>Actinomycetota</taxon>
        <taxon>Actinomycetes</taxon>
        <taxon>Kitasatosporales</taxon>
        <taxon>Streptomycetaceae</taxon>
        <taxon>Streptantibioticus</taxon>
    </lineage>
</organism>
<dbReference type="InterPro" id="IPR013785">
    <property type="entry name" value="Aldolase_TIM"/>
</dbReference>
<dbReference type="Gene3D" id="3.20.20.70">
    <property type="entry name" value="Aldolase class I"/>
    <property type="match status" value="1"/>
</dbReference>
<comment type="subcellular location">
    <subcellularLocation>
        <location evidence="10">Cytoplasm</location>
    </subcellularLocation>
</comment>
<dbReference type="SUPFAM" id="SSF51569">
    <property type="entry name" value="Aldolase"/>
    <property type="match status" value="1"/>
</dbReference>
<dbReference type="GO" id="GO:0003852">
    <property type="term" value="F:2-isopropylmalate synthase activity"/>
    <property type="evidence" value="ECO:0007669"/>
    <property type="project" value="UniProtKB-EC"/>
</dbReference>
<gene>
    <name evidence="10 13" type="primary">leuA</name>
    <name evidence="13" type="ORF">NON19_16485</name>
</gene>
<name>A0ABT1PDW8_9ACTN</name>
<comment type="similarity">
    <text evidence="3 10">Belongs to the alpha-IPM synthase/homocitrate synthase family. LeuA type 2 subfamily.</text>
</comment>
<evidence type="ECO:0000313" key="13">
    <source>
        <dbReference type="EMBL" id="MCQ4043572.1"/>
    </source>
</evidence>
<feature type="binding site" evidence="10">
    <location>
        <position position="304"/>
    </location>
    <ligand>
        <name>Mg(2+)</name>
        <dbReference type="ChEBI" id="CHEBI:18420"/>
    </ligand>
</feature>
<accession>A0ABT1PDW8</accession>
<comment type="caution">
    <text evidence="13">The sequence shown here is derived from an EMBL/GenBank/DDBJ whole genome shotgun (WGS) entry which is preliminary data.</text>
</comment>
<feature type="region of interest" description="Regulatory domain" evidence="10">
    <location>
        <begin position="471"/>
        <end position="589"/>
    </location>
</feature>
<dbReference type="EMBL" id="JANFNH010000017">
    <property type="protein sequence ID" value="MCQ4043572.1"/>
    <property type="molecule type" value="Genomic_DNA"/>
</dbReference>
<feature type="binding site" evidence="10">
    <location>
        <position position="268"/>
    </location>
    <ligand>
        <name>Mg(2+)</name>
        <dbReference type="ChEBI" id="CHEBI:18420"/>
    </ligand>
</feature>
<evidence type="ECO:0000256" key="8">
    <source>
        <dbReference type="ARBA" id="ARBA00022723"/>
    </source>
</evidence>
<keyword evidence="13" id="KW-0012">Acyltransferase</keyword>
<dbReference type="NCBIfam" id="NF002991">
    <property type="entry name" value="PRK03739.1"/>
    <property type="match status" value="1"/>
</dbReference>
<keyword evidence="14" id="KW-1185">Reference proteome</keyword>
<dbReference type="NCBIfam" id="TIGR00970">
    <property type="entry name" value="leuA_yeast"/>
    <property type="match status" value="1"/>
</dbReference>
<feature type="binding site" evidence="10">
    <location>
        <position position="270"/>
    </location>
    <ligand>
        <name>Mg(2+)</name>
        <dbReference type="ChEBI" id="CHEBI:18420"/>
    </ligand>
</feature>
<keyword evidence="13" id="KW-0238">DNA-binding</keyword>
<feature type="region of interest" description="Disordered" evidence="11">
    <location>
        <begin position="1"/>
        <end position="26"/>
    </location>
</feature>
<dbReference type="Proteomes" id="UP001206206">
    <property type="component" value="Unassembled WGS sequence"/>
</dbReference>
<evidence type="ECO:0000313" key="14">
    <source>
        <dbReference type="Proteomes" id="UP001206206"/>
    </source>
</evidence>
<dbReference type="Gene3D" id="3.30.160.270">
    <property type="match status" value="1"/>
</dbReference>
<keyword evidence="10" id="KW-0460">Magnesium</keyword>
<dbReference type="Pfam" id="PF22615">
    <property type="entry name" value="IPMS_D2"/>
    <property type="match status" value="1"/>
</dbReference>
<dbReference type="Pfam" id="PF08502">
    <property type="entry name" value="LeuA_dimer"/>
    <property type="match status" value="1"/>
</dbReference>
<keyword evidence="5 10" id="KW-0432">Leucine biosynthesis</keyword>
<dbReference type="InterPro" id="IPR002034">
    <property type="entry name" value="AIPM/Hcit_synth_CS"/>
</dbReference>
<dbReference type="PANTHER" id="PTHR46911:SF1">
    <property type="entry name" value="2-ISOPROPYLMALATE SYNTHASE"/>
    <property type="match status" value="1"/>
</dbReference>
<evidence type="ECO:0000256" key="2">
    <source>
        <dbReference type="ARBA" id="ARBA00004689"/>
    </source>
</evidence>
<evidence type="ECO:0000256" key="9">
    <source>
        <dbReference type="ARBA" id="ARBA00023304"/>
    </source>
</evidence>
<dbReference type="InterPro" id="IPR054692">
    <property type="entry name" value="LeuA-like_post-cat"/>
</dbReference>
<dbReference type="SUPFAM" id="SSF110921">
    <property type="entry name" value="2-isopropylmalate synthase LeuA, allosteric (dimerisation) domain"/>
    <property type="match status" value="1"/>
</dbReference>
<evidence type="ECO:0000256" key="3">
    <source>
        <dbReference type="ARBA" id="ARBA00009767"/>
    </source>
</evidence>
<dbReference type="InterPro" id="IPR005668">
    <property type="entry name" value="IPM_Synthase"/>
</dbReference>
<keyword evidence="7 10" id="KW-0808">Transferase</keyword>
<reference evidence="13 14" key="1">
    <citation type="submission" date="2022-06" db="EMBL/GenBank/DDBJ databases">
        <title>Draft genome sequence of type strain Streptomyces rubrisoli DSM 42083.</title>
        <authorList>
            <person name="Duangmal K."/>
            <person name="Klaysubun C."/>
        </authorList>
    </citation>
    <scope>NUCLEOTIDE SEQUENCE [LARGE SCALE GENOMIC DNA]</scope>
    <source>
        <strain evidence="13 14">DSM 42083</strain>
    </source>
</reference>
<evidence type="ECO:0000256" key="1">
    <source>
        <dbReference type="ARBA" id="ARBA00000064"/>
    </source>
</evidence>
<keyword evidence="8 10" id="KW-0479">Metal-binding</keyword>
<comment type="function">
    <text evidence="10">Catalyzes the condensation of the acetyl group of acetyl-CoA with 3-methyl-2-oxobutanoate (2-ketoisovalerate) to form 3-carboxy-3-hydroxy-4-methylpentanoate (2-isopropylmalate).</text>
</comment>
<dbReference type="SMART" id="SM00917">
    <property type="entry name" value="LeuA_dimer"/>
    <property type="match status" value="1"/>
</dbReference>
<dbReference type="PROSITE" id="PS50991">
    <property type="entry name" value="PYR_CT"/>
    <property type="match status" value="1"/>
</dbReference>
<comment type="subunit">
    <text evidence="10">Homodimer.</text>
</comment>
<comment type="pathway">
    <text evidence="2 10">Amino-acid biosynthesis; L-leucine biosynthesis; L-leucine from 3-methyl-2-oxobutanoate: step 1/4.</text>
</comment>
<evidence type="ECO:0000256" key="6">
    <source>
        <dbReference type="ARBA" id="ARBA00022605"/>
    </source>
</evidence>
<dbReference type="InterPro" id="IPR013709">
    <property type="entry name" value="2-isopropylmalate_synth_dimer"/>
</dbReference>
<dbReference type="InterPro" id="IPR039371">
    <property type="entry name" value="LeuA_N_DRE-TIM"/>
</dbReference>
<comment type="catalytic activity">
    <reaction evidence="1 10">
        <text>3-methyl-2-oxobutanoate + acetyl-CoA + H2O = (2S)-2-isopropylmalate + CoA + H(+)</text>
        <dbReference type="Rhea" id="RHEA:21524"/>
        <dbReference type="ChEBI" id="CHEBI:1178"/>
        <dbReference type="ChEBI" id="CHEBI:11851"/>
        <dbReference type="ChEBI" id="CHEBI:15377"/>
        <dbReference type="ChEBI" id="CHEBI:15378"/>
        <dbReference type="ChEBI" id="CHEBI:57287"/>
        <dbReference type="ChEBI" id="CHEBI:57288"/>
        <dbReference type="EC" id="2.3.3.13"/>
    </reaction>
</comment>
<dbReference type="EC" id="2.3.3.13" evidence="4 10"/>
<evidence type="ECO:0000256" key="5">
    <source>
        <dbReference type="ARBA" id="ARBA00022430"/>
    </source>
</evidence>
<evidence type="ECO:0000256" key="10">
    <source>
        <dbReference type="HAMAP-Rule" id="MF_00572"/>
    </source>
</evidence>
<proteinExistence type="inferred from homology"/>
<evidence type="ECO:0000256" key="4">
    <source>
        <dbReference type="ARBA" id="ARBA00012973"/>
    </source>
</evidence>
<dbReference type="HAMAP" id="MF_00572">
    <property type="entry name" value="LeuA_type2"/>
    <property type="match status" value="1"/>
</dbReference>
<keyword evidence="6 10" id="KW-0028">Amino-acid biosynthesis</keyword>
<dbReference type="InterPro" id="IPR000891">
    <property type="entry name" value="PYR_CT"/>
</dbReference>
<evidence type="ECO:0000256" key="11">
    <source>
        <dbReference type="SAM" id="MobiDB-lite"/>
    </source>
</evidence>
<dbReference type="RefSeq" id="WP_255928798.1">
    <property type="nucleotide sequence ID" value="NZ_JANFNH010000017.1"/>
</dbReference>
<dbReference type="GO" id="GO:0003677">
    <property type="term" value="F:DNA binding"/>
    <property type="evidence" value="ECO:0007669"/>
    <property type="project" value="UniProtKB-KW"/>
</dbReference>
<dbReference type="SUPFAM" id="SSF89000">
    <property type="entry name" value="post-HMGL domain-like"/>
    <property type="match status" value="1"/>
</dbReference>
<evidence type="ECO:0000256" key="7">
    <source>
        <dbReference type="ARBA" id="ARBA00022679"/>
    </source>
</evidence>
<feature type="domain" description="Pyruvate carboxyltransferase" evidence="12">
    <location>
        <begin position="53"/>
        <end position="329"/>
    </location>
</feature>
<dbReference type="Pfam" id="PF00682">
    <property type="entry name" value="HMGL-like"/>
    <property type="match status" value="1"/>
</dbReference>
<comment type="cofactor">
    <cofactor evidence="10">
        <name>Mg(2+)</name>
        <dbReference type="ChEBI" id="CHEBI:18420"/>
    </cofactor>
</comment>
<dbReference type="PROSITE" id="PS00815">
    <property type="entry name" value="AIPM_HOMOCIT_SYNTH_1"/>
    <property type="match status" value="1"/>
</dbReference>
<dbReference type="PANTHER" id="PTHR46911">
    <property type="match status" value="1"/>
</dbReference>
<feature type="binding site" evidence="10">
    <location>
        <position position="62"/>
    </location>
    <ligand>
        <name>Mg(2+)</name>
        <dbReference type="ChEBI" id="CHEBI:18420"/>
    </ligand>
</feature>
<dbReference type="CDD" id="cd07942">
    <property type="entry name" value="DRE_TIM_LeuA"/>
    <property type="match status" value="1"/>
</dbReference>
<dbReference type="PROSITE" id="PS00816">
    <property type="entry name" value="AIPM_HOMOCIT_SYNTH_2"/>
    <property type="match status" value="1"/>
</dbReference>
<keyword evidence="9 10" id="KW-0100">Branched-chain amino acid biosynthesis</keyword>
<evidence type="ECO:0000259" key="12">
    <source>
        <dbReference type="PROSITE" id="PS50991"/>
    </source>
</evidence>
<sequence length="589" mass="64691">MSSTHNSVGRPTPITAATVRQRPSGMPVHRYRPYEAVHIPDRTWPEQRITKAPRWLSTDLRDGNQALIDPMSPARKRAMFDLLVGMGYKEIEVGFPSSGETDFAFVRSIIEEGAIPEDVTISVLTQAREELIERTVESLVGAPRATVHLYNATAPLFRRVVFRGGREETKQIAVDGTRLVMEYADKILGDQTVFGYQYSPEIFTDTELDFALEVCEAVMDVWQPEDGREIILNLPATVERSTPSTHADRFEWMSRNLTRREHICLSVHPHNDRGTAVAAAELAIMAGADRIEGCLFGQGERTGNVDLVTLGMNLFSQGVDPQIDFSRIDDIRRTAEYCNQMEIHPRHPYAGDLVYTAFSGSHQDAIKKGFEALEADAAAQGRSVDEIEWAVPYLPIDPKDVGRSYEAVIRVNSQSGKGGIAYVLKNDHKLDLPRRMQIEFSKIIQNKTDAEGGEVTPAEIWAVFQDEYLPTPDNAWGRIALRSAQTSTTNGGGDALTVEAVVDGTETVLTGTGNGPLAAFIDALGATGVDVRVLDYAEHAQTEGATAQAASYVECAIDGKVLWGVGIDANIVRASIKAVVSAVNRAYRD</sequence>